<sequence>MLHRLYRGKSTLRLIEHTELGEKFGTVNRVPAPPGPDYDVSPESCSPGPDYVFPGSPAPPGPDYDVSPEFPPAPPGPDYDVSPGHLLHLDLTTCSSPPPPPPRSPSPAPPGPDYDVSPEFTCSTWT</sequence>
<reference evidence="3" key="1">
    <citation type="submission" date="2024-04" db="EMBL/GenBank/DDBJ databases">
        <title>Salinicola lusitanus LLJ914,a marine bacterium isolated from the Okinawa Trough.</title>
        <authorList>
            <person name="Li J."/>
        </authorList>
    </citation>
    <scope>NUCLEOTIDE SEQUENCE [LARGE SCALE GENOMIC DNA]</scope>
</reference>
<accession>A0AAW0PIS1</accession>
<evidence type="ECO:0000256" key="1">
    <source>
        <dbReference type="SAM" id="MobiDB-lite"/>
    </source>
</evidence>
<comment type="caution">
    <text evidence="2">The sequence shown here is derived from an EMBL/GenBank/DDBJ whole genome shotgun (WGS) entry which is preliminary data.</text>
</comment>
<feature type="region of interest" description="Disordered" evidence="1">
    <location>
        <begin position="18"/>
        <end position="126"/>
    </location>
</feature>
<proteinExistence type="predicted"/>
<evidence type="ECO:0000313" key="3">
    <source>
        <dbReference type="Proteomes" id="UP001460270"/>
    </source>
</evidence>
<name>A0AAW0PIS1_9GOBI</name>
<evidence type="ECO:0000313" key="2">
    <source>
        <dbReference type="EMBL" id="KAK7919509.1"/>
    </source>
</evidence>
<gene>
    <name evidence="2" type="ORF">WMY93_010793</name>
</gene>
<dbReference type="AlphaFoldDB" id="A0AAW0PIS1"/>
<organism evidence="2 3">
    <name type="scientific">Mugilogobius chulae</name>
    <name type="common">yellowstripe goby</name>
    <dbReference type="NCBI Taxonomy" id="88201"/>
    <lineage>
        <taxon>Eukaryota</taxon>
        <taxon>Metazoa</taxon>
        <taxon>Chordata</taxon>
        <taxon>Craniata</taxon>
        <taxon>Vertebrata</taxon>
        <taxon>Euteleostomi</taxon>
        <taxon>Actinopterygii</taxon>
        <taxon>Neopterygii</taxon>
        <taxon>Teleostei</taxon>
        <taxon>Neoteleostei</taxon>
        <taxon>Acanthomorphata</taxon>
        <taxon>Gobiaria</taxon>
        <taxon>Gobiiformes</taxon>
        <taxon>Gobioidei</taxon>
        <taxon>Gobiidae</taxon>
        <taxon>Gobionellinae</taxon>
        <taxon>Mugilogobius</taxon>
    </lineage>
</organism>
<keyword evidence="3" id="KW-1185">Reference proteome</keyword>
<feature type="compositionally biased region" description="Pro residues" evidence="1">
    <location>
        <begin position="96"/>
        <end position="112"/>
    </location>
</feature>
<protein>
    <submittedName>
        <fullName evidence="2">Uncharacterized protein</fullName>
    </submittedName>
</protein>
<dbReference type="Proteomes" id="UP001460270">
    <property type="component" value="Unassembled WGS sequence"/>
</dbReference>
<dbReference type="EMBL" id="JBBPFD010000007">
    <property type="protein sequence ID" value="KAK7919509.1"/>
    <property type="molecule type" value="Genomic_DNA"/>
</dbReference>